<dbReference type="PIRSF" id="PIRSF017875">
    <property type="entry name" value="PSII_HCF136"/>
    <property type="match status" value="1"/>
</dbReference>
<comment type="similarity">
    <text evidence="4 5">Belongs to the Ycf48 family.</text>
</comment>
<evidence type="ECO:0000313" key="8">
    <source>
        <dbReference type="Proteomes" id="UP001442494"/>
    </source>
</evidence>
<keyword evidence="4" id="KW-0793">Thylakoid</keyword>
<evidence type="ECO:0000256" key="3">
    <source>
        <dbReference type="ARBA" id="ARBA00023276"/>
    </source>
</evidence>
<evidence type="ECO:0000256" key="4">
    <source>
        <dbReference type="HAMAP-Rule" id="MF_01348"/>
    </source>
</evidence>
<dbReference type="InterPro" id="IPR028203">
    <property type="entry name" value="PSII_CF48-like_dom"/>
</dbReference>
<organism evidence="7 8">
    <name type="scientific">Funiculus sociatus GB2-A5</name>
    <dbReference type="NCBI Taxonomy" id="2933946"/>
    <lineage>
        <taxon>Bacteria</taxon>
        <taxon>Bacillati</taxon>
        <taxon>Cyanobacteriota</taxon>
        <taxon>Cyanophyceae</taxon>
        <taxon>Coleofasciculales</taxon>
        <taxon>Coleofasciculaceae</taxon>
        <taxon>Funiculus</taxon>
    </lineage>
</organism>
<name>A0ABV0JW52_9CYAN</name>
<evidence type="ECO:0000256" key="5">
    <source>
        <dbReference type="PIRNR" id="PIRNR017875"/>
    </source>
</evidence>
<feature type="domain" description="Photosynthesis system II assembly factor Ycf48/Hcf136-like" evidence="6">
    <location>
        <begin position="28"/>
        <end position="327"/>
    </location>
</feature>
<evidence type="ECO:0000259" key="6">
    <source>
        <dbReference type="Pfam" id="PF14870"/>
    </source>
</evidence>
<dbReference type="Gene3D" id="2.130.10.10">
    <property type="entry name" value="YVTN repeat-like/Quinoprotein amine dehydrogenase"/>
    <property type="match status" value="2"/>
</dbReference>
<dbReference type="RefSeq" id="WP_190427161.1">
    <property type="nucleotide sequence ID" value="NZ_JAMPKK010000081.1"/>
</dbReference>
<keyword evidence="3 4" id="KW-0604">Photosystem II</keyword>
<dbReference type="NCBIfam" id="NF010237">
    <property type="entry name" value="PRK13684.1"/>
    <property type="match status" value="1"/>
</dbReference>
<dbReference type="SUPFAM" id="SSF110296">
    <property type="entry name" value="Oligoxyloglucan reducing end-specific cellobiohydrolase"/>
    <property type="match status" value="1"/>
</dbReference>
<dbReference type="CDD" id="cd15482">
    <property type="entry name" value="Sialidase_non-viral"/>
    <property type="match status" value="1"/>
</dbReference>
<proteinExistence type="inferred from homology"/>
<accession>A0ABV0JW52</accession>
<comment type="subcellular location">
    <subcellularLocation>
        <location evidence="4">Cellular thylakoid lumen</location>
    </subcellularLocation>
    <text evidence="4">Associated with a PSII precusor complex on the lumenal side of the thylakoid membrane.</text>
</comment>
<comment type="domain">
    <text evidence="4">A 7-bladed beta-propeller torus, about 55 by 55 Angstroms, with a depth of about 25 Angstroms and a central pore.</text>
</comment>
<dbReference type="EMBL" id="JAMPKK010000081">
    <property type="protein sequence ID" value="MEP0867662.1"/>
    <property type="molecule type" value="Genomic_DNA"/>
</dbReference>
<keyword evidence="2 4" id="KW-0732">Signal</keyword>
<evidence type="ECO:0000256" key="2">
    <source>
        <dbReference type="ARBA" id="ARBA00022729"/>
    </source>
</evidence>
<protein>
    <recommendedName>
        <fullName evidence="4 5">Photosystem II assembly protein Ycf48</fullName>
    </recommendedName>
</protein>
<sequence length="334" mass="36933" precursor="true">MNFFVRTLKQIVILLVVALFCASCSSVPSVSNNPWQVIELPTTANIQDIAFTDDRDRGWLVGSDSTILETTDGGKTWEPRNLSLGDQKYRFTGVSFAGSEGWITGEPAILLHTTDGGKSWTRISLSNKLPGAPNTILALGPNSAEMTTNVGAIYRTQDAGQNWKAMVQEAVGVVRNISRSEDGKYVAVSAKGNFYSTWEPGQEAWVSHNRNSSRRVENMGFAQDGRLWMVARGGQLQFSDPEKHDEWQEAQYPEISTSWGLLDLAYRTPEEIWVTGGSGNLLRSPDGGKTWEKDREMENIPSNLYKIKFVTPDRGFIIGQRGVLLKYEGSSSAA</sequence>
<evidence type="ECO:0000256" key="1">
    <source>
        <dbReference type="ARBA" id="ARBA00022531"/>
    </source>
</evidence>
<dbReference type="InterPro" id="IPR015943">
    <property type="entry name" value="WD40/YVTN_repeat-like_dom_sf"/>
</dbReference>
<keyword evidence="1 4" id="KW-0602">Photosynthesis</keyword>
<feature type="signal peptide" evidence="4">
    <location>
        <begin position="1"/>
        <end position="29"/>
    </location>
</feature>
<evidence type="ECO:0000313" key="7">
    <source>
        <dbReference type="EMBL" id="MEP0867662.1"/>
    </source>
</evidence>
<dbReference type="PANTHER" id="PTHR47199">
    <property type="entry name" value="PHOTOSYSTEM II STABILITY/ASSEMBLY FACTOR HCF136, CHLOROPLASTIC"/>
    <property type="match status" value="1"/>
</dbReference>
<gene>
    <name evidence="4" type="primary">ycf48</name>
    <name evidence="7" type="ORF">NDI37_24750</name>
</gene>
<dbReference type="PANTHER" id="PTHR47199:SF2">
    <property type="entry name" value="PHOTOSYSTEM II STABILITY_ASSEMBLY FACTOR HCF136, CHLOROPLASTIC"/>
    <property type="match status" value="1"/>
</dbReference>
<feature type="chain" id="PRO_5044929762" description="Photosystem II assembly protein Ycf48" evidence="4">
    <location>
        <begin position="30"/>
        <end position="334"/>
    </location>
</feature>
<dbReference type="Proteomes" id="UP001442494">
    <property type="component" value="Unassembled WGS sequence"/>
</dbReference>
<dbReference type="Pfam" id="PF14870">
    <property type="entry name" value="PSII_BNR"/>
    <property type="match status" value="1"/>
</dbReference>
<comment type="function">
    <text evidence="4">A factor required for optimal assembly of photosystem II (PSII), acting in the early stages of PSII assembly. Also plays a role in replacement of photodamaged D1 (psbA). Assists YidC in synthesis of chlorophyll-binding proteins.</text>
</comment>
<dbReference type="InterPro" id="IPR016705">
    <property type="entry name" value="Ycf48/Hcf136"/>
</dbReference>
<keyword evidence="8" id="KW-1185">Reference proteome</keyword>
<comment type="caution">
    <text evidence="7">The sequence shown here is derived from an EMBL/GenBank/DDBJ whole genome shotgun (WGS) entry which is preliminary data.</text>
</comment>
<dbReference type="HAMAP" id="MF_01348">
    <property type="entry name" value="Ycf48"/>
    <property type="match status" value="1"/>
</dbReference>
<reference evidence="7 8" key="1">
    <citation type="submission" date="2022-04" db="EMBL/GenBank/DDBJ databases">
        <title>Positive selection, recombination, and allopatry shape intraspecific diversity of widespread and dominant cyanobacteria.</title>
        <authorList>
            <person name="Wei J."/>
            <person name="Shu W."/>
            <person name="Hu C."/>
        </authorList>
    </citation>
    <scope>NUCLEOTIDE SEQUENCE [LARGE SCALE GENOMIC DNA]</scope>
    <source>
        <strain evidence="7 8">GB2-A5</strain>
    </source>
</reference>